<evidence type="ECO:0000313" key="3">
    <source>
        <dbReference type="EMBL" id="RDI42965.1"/>
    </source>
</evidence>
<dbReference type="Pfam" id="PF05389">
    <property type="entry name" value="MecA"/>
    <property type="match status" value="1"/>
</dbReference>
<proteinExistence type="inferred from homology"/>
<dbReference type="EMBL" id="QQAY01000004">
    <property type="protein sequence ID" value="RDI42965.1"/>
    <property type="molecule type" value="Genomic_DNA"/>
</dbReference>
<dbReference type="InterPro" id="IPR008681">
    <property type="entry name" value="Neg-reg_MecA"/>
</dbReference>
<comment type="subunit">
    <text evidence="2">Homodimer.</text>
</comment>
<dbReference type="Proteomes" id="UP000255326">
    <property type="component" value="Unassembled WGS sequence"/>
</dbReference>
<organism evidence="3 4">
    <name type="scientific">Falsibacillus pallidus</name>
    <dbReference type="NCBI Taxonomy" id="493781"/>
    <lineage>
        <taxon>Bacteria</taxon>
        <taxon>Bacillati</taxon>
        <taxon>Bacillota</taxon>
        <taxon>Bacilli</taxon>
        <taxon>Bacillales</taxon>
        <taxon>Bacillaceae</taxon>
        <taxon>Falsibacillus</taxon>
    </lineage>
</organism>
<gene>
    <name evidence="3" type="ORF">DFR59_10415</name>
</gene>
<keyword evidence="4" id="KW-1185">Reference proteome</keyword>
<dbReference type="PANTHER" id="PTHR39161">
    <property type="entry name" value="ADAPTER PROTEIN MECA"/>
    <property type="match status" value="1"/>
</dbReference>
<dbReference type="InterPro" id="IPR038471">
    <property type="entry name" value="MecA_C_sf"/>
</dbReference>
<reference evidence="3 4" key="1">
    <citation type="submission" date="2018-07" db="EMBL/GenBank/DDBJ databases">
        <title>Genomic Encyclopedia of Type Strains, Phase IV (KMG-IV): sequencing the most valuable type-strain genomes for metagenomic binning, comparative biology and taxonomic classification.</title>
        <authorList>
            <person name="Goeker M."/>
        </authorList>
    </citation>
    <scope>NUCLEOTIDE SEQUENCE [LARGE SCALE GENOMIC DNA]</scope>
    <source>
        <strain evidence="3 4">DSM 25281</strain>
    </source>
</reference>
<comment type="similarity">
    <text evidence="1">Belongs to the MecA family.</text>
</comment>
<accession>A0A370GGQ0</accession>
<comment type="caution">
    <text evidence="3">The sequence shown here is derived from an EMBL/GenBank/DDBJ whole genome shotgun (WGS) entry which is preliminary data.</text>
</comment>
<protein>
    <submittedName>
        <fullName evidence="3">Adapter protein MecA 1/2</fullName>
    </submittedName>
</protein>
<dbReference type="RefSeq" id="WP_114745292.1">
    <property type="nucleotide sequence ID" value="NZ_QQAY01000004.1"/>
</dbReference>
<dbReference type="Gene3D" id="3.30.70.1950">
    <property type="match status" value="1"/>
</dbReference>
<evidence type="ECO:0000256" key="1">
    <source>
        <dbReference type="ARBA" id="ARBA00005397"/>
    </source>
</evidence>
<evidence type="ECO:0000313" key="4">
    <source>
        <dbReference type="Proteomes" id="UP000255326"/>
    </source>
</evidence>
<evidence type="ECO:0000256" key="2">
    <source>
        <dbReference type="ARBA" id="ARBA00011738"/>
    </source>
</evidence>
<sequence>MKSERLSTNKIKFSITFDELSDKGFLKDELWKESLIWHELFDEMLEEAKNQYDLELAGAVSVEIFSLTSKEIVLILTLDAFDEDYYEEWSDDEEYEDESDDLEEEETDETAVRPITFIYSFPTIEEIISYGIRIQPKNVWKSSVYLHNESYYLLLEGISPSDAEMARALCEEYGCVSRLTSVYLNEYGKPIILNEAIQILKHHFK</sequence>
<dbReference type="OrthoDB" id="2085234at2"/>
<name>A0A370GGQ0_9BACI</name>
<dbReference type="AlphaFoldDB" id="A0A370GGQ0"/>
<dbReference type="PANTHER" id="PTHR39161:SF2">
    <property type="entry name" value="ADAPTER PROTEIN MECA 2"/>
    <property type="match status" value="1"/>
</dbReference>